<feature type="region of interest" description="Disordered" evidence="1">
    <location>
        <begin position="1"/>
        <end position="68"/>
    </location>
</feature>
<evidence type="ECO:0000256" key="1">
    <source>
        <dbReference type="SAM" id="MobiDB-lite"/>
    </source>
</evidence>
<dbReference type="RefSeq" id="WP_378078368.1">
    <property type="nucleotide sequence ID" value="NZ_JBHTMK010000005.1"/>
</dbReference>
<feature type="compositionally biased region" description="Low complexity" evidence="1">
    <location>
        <begin position="28"/>
        <end position="39"/>
    </location>
</feature>
<gene>
    <name evidence="2" type="ORF">ACFQ5G_03800</name>
</gene>
<organism evidence="2 3">
    <name type="scientific">Actinoplanes sichuanensis</name>
    <dbReference type="NCBI Taxonomy" id="512349"/>
    <lineage>
        <taxon>Bacteria</taxon>
        <taxon>Bacillati</taxon>
        <taxon>Actinomycetota</taxon>
        <taxon>Actinomycetes</taxon>
        <taxon>Micromonosporales</taxon>
        <taxon>Micromonosporaceae</taxon>
        <taxon>Actinoplanes</taxon>
    </lineage>
</organism>
<keyword evidence="3" id="KW-1185">Reference proteome</keyword>
<evidence type="ECO:0000313" key="2">
    <source>
        <dbReference type="EMBL" id="MFD1364467.1"/>
    </source>
</evidence>
<protein>
    <submittedName>
        <fullName evidence="2">Uncharacterized protein</fullName>
    </submittedName>
</protein>
<evidence type="ECO:0000313" key="3">
    <source>
        <dbReference type="Proteomes" id="UP001597183"/>
    </source>
</evidence>
<dbReference type="EMBL" id="JBHTMK010000005">
    <property type="protein sequence ID" value="MFD1364467.1"/>
    <property type="molecule type" value="Genomic_DNA"/>
</dbReference>
<dbReference type="Proteomes" id="UP001597183">
    <property type="component" value="Unassembled WGS sequence"/>
</dbReference>
<reference evidence="3" key="1">
    <citation type="journal article" date="2019" name="Int. J. Syst. Evol. Microbiol.">
        <title>The Global Catalogue of Microorganisms (GCM) 10K type strain sequencing project: providing services to taxonomists for standard genome sequencing and annotation.</title>
        <authorList>
            <consortium name="The Broad Institute Genomics Platform"/>
            <consortium name="The Broad Institute Genome Sequencing Center for Infectious Disease"/>
            <person name="Wu L."/>
            <person name="Ma J."/>
        </authorList>
    </citation>
    <scope>NUCLEOTIDE SEQUENCE [LARGE SCALE GENOMIC DNA]</scope>
    <source>
        <strain evidence="3">CCM 7526</strain>
    </source>
</reference>
<sequence>MVVQRLARSIDQQQPPGIHERFLLPAEQTTQGTGNQVNTPPTPHGATPSDPHLRRTHRTAKPAPSLDIPKRAERERINAALHATDAEIGFWDDNGRPAPWPDDIEDWTADIGEFPAAEPGQPPF</sequence>
<comment type="caution">
    <text evidence="2">The sequence shown here is derived from an EMBL/GenBank/DDBJ whole genome shotgun (WGS) entry which is preliminary data.</text>
</comment>
<name>A0ABW4A2X1_9ACTN</name>
<accession>A0ABW4A2X1</accession>
<proteinExistence type="predicted"/>